<dbReference type="InterPro" id="IPR003029">
    <property type="entry name" value="S1_domain"/>
</dbReference>
<dbReference type="SUPFAM" id="SSF50249">
    <property type="entry name" value="Nucleic acid-binding proteins"/>
    <property type="match status" value="2"/>
</dbReference>
<evidence type="ECO:0000313" key="3">
    <source>
        <dbReference type="EMBL" id="MBX01676.1"/>
    </source>
</evidence>
<dbReference type="GO" id="GO:0003676">
    <property type="term" value="F:nucleic acid binding"/>
    <property type="evidence" value="ECO:0007669"/>
    <property type="project" value="InterPro"/>
</dbReference>
<sequence length="426" mass="47170">MLVVNAPAQQPSRAMLMYISTAVATAAQGSVVVNAAETIGRPSLGCQWRQFSTNGPSCYVPSSSSSSSLRTPLTAVSHSKPSRMGHSGSRISNLIARAENSNEAVTAQVLDEAFPSPDDDAFRQARRSADWKAARAYKESESMYEVRVEGFNGGGLLVRFYSLLGFLPFPLMSPSHSCKEPHKPIHEIAKGLTGSLVLVKVIQADEDNRKLIFSEREAEWEKFCKRINVGDVFVGRVGSVEDYGAFVHLCFPDGLYHLTGLVHVSEVSWDLIQDIRDILNEGDQVRVKITNIDRLKSRITLSIKQLEEDPLLETLDKVIPQDGSVGSGHLSESNNIVIEPLPGLKEILQELLCEDGINHVRINRQGFEKRVVSQDLQLWLSNAPPINRKFTLIARAGRQVQEIQLTTTLDQDGIKKALHRVLERVP</sequence>
<dbReference type="PROSITE" id="PS50126">
    <property type="entry name" value="S1"/>
    <property type="match status" value="2"/>
</dbReference>
<dbReference type="InterPro" id="IPR052757">
    <property type="entry name" value="Ribosomal_protein_S1"/>
</dbReference>
<feature type="region of interest" description="Disordered" evidence="1">
    <location>
        <begin position="61"/>
        <end position="88"/>
    </location>
</feature>
<dbReference type="Gene3D" id="2.40.50.140">
    <property type="entry name" value="Nucleic acid-binding proteins"/>
    <property type="match status" value="2"/>
</dbReference>
<dbReference type="AlphaFoldDB" id="A0A2P2K7I1"/>
<accession>A0A2P2K7I1</accession>
<name>A0A2P2K7I1_RHIMU</name>
<dbReference type="InterPro" id="IPR012340">
    <property type="entry name" value="NA-bd_OB-fold"/>
</dbReference>
<evidence type="ECO:0000256" key="1">
    <source>
        <dbReference type="SAM" id="MobiDB-lite"/>
    </source>
</evidence>
<proteinExistence type="predicted"/>
<dbReference type="EMBL" id="GGEC01021192">
    <property type="protein sequence ID" value="MBX01676.1"/>
    <property type="molecule type" value="Transcribed_RNA"/>
</dbReference>
<dbReference type="PANTHER" id="PTHR47559:SF1">
    <property type="entry name" value="OS03G0844900 PROTEIN"/>
    <property type="match status" value="1"/>
</dbReference>
<feature type="domain" description="S1 motif" evidence="2">
    <location>
        <begin position="230"/>
        <end position="304"/>
    </location>
</feature>
<protein>
    <submittedName>
        <fullName evidence="3">Uncharacterized protein MANES_05G193800</fullName>
    </submittedName>
</protein>
<dbReference type="Pfam" id="PF00575">
    <property type="entry name" value="S1"/>
    <property type="match status" value="1"/>
</dbReference>
<dbReference type="SMART" id="SM00316">
    <property type="entry name" value="S1"/>
    <property type="match status" value="2"/>
</dbReference>
<dbReference type="PANTHER" id="PTHR47559">
    <property type="entry name" value="OS03G0844900 PROTEIN"/>
    <property type="match status" value="1"/>
</dbReference>
<evidence type="ECO:0000259" key="2">
    <source>
        <dbReference type="PROSITE" id="PS50126"/>
    </source>
</evidence>
<reference evidence="3" key="1">
    <citation type="submission" date="2018-02" db="EMBL/GenBank/DDBJ databases">
        <title>Rhizophora mucronata_Transcriptome.</title>
        <authorList>
            <person name="Meera S.P."/>
            <person name="Sreeshan A."/>
            <person name="Augustine A."/>
        </authorList>
    </citation>
    <scope>NUCLEOTIDE SEQUENCE</scope>
    <source>
        <tissue evidence="3">Leaf</tissue>
    </source>
</reference>
<organism evidence="3">
    <name type="scientific">Rhizophora mucronata</name>
    <name type="common">Asiatic mangrove</name>
    <dbReference type="NCBI Taxonomy" id="61149"/>
    <lineage>
        <taxon>Eukaryota</taxon>
        <taxon>Viridiplantae</taxon>
        <taxon>Streptophyta</taxon>
        <taxon>Embryophyta</taxon>
        <taxon>Tracheophyta</taxon>
        <taxon>Spermatophyta</taxon>
        <taxon>Magnoliopsida</taxon>
        <taxon>eudicotyledons</taxon>
        <taxon>Gunneridae</taxon>
        <taxon>Pentapetalae</taxon>
        <taxon>rosids</taxon>
        <taxon>fabids</taxon>
        <taxon>Malpighiales</taxon>
        <taxon>Rhizophoraceae</taxon>
        <taxon>Rhizophora</taxon>
    </lineage>
</organism>
<feature type="domain" description="S1 motif" evidence="2">
    <location>
        <begin position="141"/>
        <end position="216"/>
    </location>
</feature>
<feature type="compositionally biased region" description="Polar residues" evidence="1">
    <location>
        <begin position="69"/>
        <end position="79"/>
    </location>
</feature>